<dbReference type="SUPFAM" id="SSF52833">
    <property type="entry name" value="Thioredoxin-like"/>
    <property type="match status" value="1"/>
</dbReference>
<dbReference type="Pfam" id="PF03960">
    <property type="entry name" value="ArsC"/>
    <property type="match status" value="1"/>
</dbReference>
<evidence type="ECO:0000256" key="2">
    <source>
        <dbReference type="ARBA" id="ARBA00023002"/>
    </source>
</evidence>
<evidence type="ECO:0008006" key="6">
    <source>
        <dbReference type="Google" id="ProtNLM"/>
    </source>
</evidence>
<dbReference type="PANTHER" id="PTHR30041:SF4">
    <property type="entry name" value="ARSENATE REDUCTASE"/>
    <property type="match status" value="1"/>
</dbReference>
<dbReference type="PANTHER" id="PTHR30041">
    <property type="entry name" value="ARSENATE REDUCTASE"/>
    <property type="match status" value="1"/>
</dbReference>
<dbReference type="CDD" id="cd03034">
    <property type="entry name" value="ArsC_ArsC"/>
    <property type="match status" value="1"/>
</dbReference>
<dbReference type="PROSITE" id="PS51353">
    <property type="entry name" value="ARSC"/>
    <property type="match status" value="1"/>
</dbReference>
<comment type="similarity">
    <text evidence="1 3">Belongs to the ArsC family.</text>
</comment>
<evidence type="ECO:0000313" key="4">
    <source>
        <dbReference type="EMBL" id="GAA1009811.1"/>
    </source>
</evidence>
<dbReference type="EMBL" id="BAAAHU010000022">
    <property type="protein sequence ID" value="GAA1009811.1"/>
    <property type="molecule type" value="Genomic_DNA"/>
</dbReference>
<dbReference type="InterPro" id="IPR036249">
    <property type="entry name" value="Thioredoxin-like_sf"/>
</dbReference>
<keyword evidence="5" id="KW-1185">Reference proteome</keyword>
<dbReference type="Gene3D" id="3.40.30.10">
    <property type="entry name" value="Glutaredoxin"/>
    <property type="match status" value="1"/>
</dbReference>
<accession>A0ABP4DGN2</accession>
<evidence type="ECO:0000256" key="3">
    <source>
        <dbReference type="PROSITE-ProRule" id="PRU01282"/>
    </source>
</evidence>
<organism evidence="4 5">
    <name type="scientific">Streptomyces thermogriseus</name>
    <dbReference type="NCBI Taxonomy" id="75292"/>
    <lineage>
        <taxon>Bacteria</taxon>
        <taxon>Bacillati</taxon>
        <taxon>Actinomycetota</taxon>
        <taxon>Actinomycetes</taxon>
        <taxon>Kitasatosporales</taxon>
        <taxon>Streptomycetaceae</taxon>
        <taxon>Streptomyces</taxon>
    </lineage>
</organism>
<dbReference type="Proteomes" id="UP001501072">
    <property type="component" value="Unassembled WGS sequence"/>
</dbReference>
<name>A0ABP4DGN2_9ACTN</name>
<gene>
    <name evidence="4" type="ORF">GCM10009564_26120</name>
</gene>
<dbReference type="InterPro" id="IPR006660">
    <property type="entry name" value="Arsenate_reductase-like"/>
</dbReference>
<sequence length="166" mass="18621">MQVKRHFEVLSQLLRTGFAGRRKIEQRAPSERARAPAGHPAGTVGRMEIWINPACSKCRSALTLLDAEGADYTVRRYLEDVPTEDEIREVLGRLGLEPWDITRMQEAAAKELGMKEWPRDAGARDRWIAALAEHPKLIQRPIITADDGTAVVARTEEAVRDALGRK</sequence>
<evidence type="ECO:0000256" key="1">
    <source>
        <dbReference type="ARBA" id="ARBA00007198"/>
    </source>
</evidence>
<dbReference type="InterPro" id="IPR006659">
    <property type="entry name" value="Arsenate_reductase"/>
</dbReference>
<proteinExistence type="inferred from homology"/>
<reference evidence="5" key="1">
    <citation type="journal article" date="2019" name="Int. J. Syst. Evol. Microbiol.">
        <title>The Global Catalogue of Microorganisms (GCM) 10K type strain sequencing project: providing services to taxonomists for standard genome sequencing and annotation.</title>
        <authorList>
            <consortium name="The Broad Institute Genomics Platform"/>
            <consortium name="The Broad Institute Genome Sequencing Center for Infectious Disease"/>
            <person name="Wu L."/>
            <person name="Ma J."/>
        </authorList>
    </citation>
    <scope>NUCLEOTIDE SEQUENCE [LARGE SCALE GENOMIC DNA]</scope>
    <source>
        <strain evidence="5">JCM 11269</strain>
    </source>
</reference>
<keyword evidence="2" id="KW-0560">Oxidoreductase</keyword>
<protein>
    <recommendedName>
        <fullName evidence="6">Arsenate reductase</fullName>
    </recommendedName>
</protein>
<evidence type="ECO:0000313" key="5">
    <source>
        <dbReference type="Proteomes" id="UP001501072"/>
    </source>
</evidence>
<comment type="caution">
    <text evidence="4">The sequence shown here is derived from an EMBL/GenBank/DDBJ whole genome shotgun (WGS) entry which is preliminary data.</text>
</comment>